<dbReference type="PRINTS" id="PR00385">
    <property type="entry name" value="P450"/>
</dbReference>
<keyword evidence="2 5" id="KW-0349">Heme</keyword>
<keyword evidence="4 5" id="KW-0408">Iron</keyword>
<dbReference type="GO" id="GO:0005506">
    <property type="term" value="F:iron ion binding"/>
    <property type="evidence" value="ECO:0007669"/>
    <property type="project" value="InterPro"/>
</dbReference>
<keyword evidence="3 5" id="KW-0479">Metal-binding</keyword>
<sequence>MLSSIFLVAGAYAVWWVYTLITGLRRNIALAESTGLPYYIIPINPIHNISQALRFIWLPLWKLFPKKYWEDVVNVCEGNWQYEKNFSPFAKMGENILIASPTTLMMHTADPGVIHEITSRREDFPKPTEYYKILAMFGRNIVTTEGATWRMHRKVTSASFNEKNSALVFRAAIDQAQGMTDYWLKVQGNGSFHTVEHDTMSLALNIISYVGFGLRLVWPGQPLPADADSKMARYASFDPPAGHTLTFSESIGGILKHLVVLLVTPSAILNNLPLRSLKEAKEARENYDLYMQEFLREKVQDVRRGDKDIGMDIMGSLVATSYQENKNGGKAGIQLDDSEIIGNAFIMFLAGHETTANVMHFSMLELANNPAAQRRLQQDIDTILGRDSDPATWNYDEKVNAMQASMLGAVMNETLRVMPPVVEVPKKTTPTKPQQLTIDGVVRTLPPNTYLGLCVTAGQRNPRCWPSRPSKITGAPDDLNDWVPERWFRASINNGGDEKHSGTDLPEAEDFGGYEGPDTSASMFRPVRGSYIPFSDGPRSCLGRRLAIVEVLAAVAVIFQSYSIENAVEDWASDEEVARMDRGQRAALYKTAVDRSRDVLASAETRVTLKLHNGRHVPLRLVKRGKERFVDWYDS</sequence>
<evidence type="ECO:0000256" key="6">
    <source>
        <dbReference type="RuleBase" id="RU000461"/>
    </source>
</evidence>
<evidence type="ECO:0000256" key="2">
    <source>
        <dbReference type="ARBA" id="ARBA00022617"/>
    </source>
</evidence>
<feature type="binding site" description="axial binding residue" evidence="5">
    <location>
        <position position="541"/>
    </location>
    <ligand>
        <name>heme</name>
        <dbReference type="ChEBI" id="CHEBI:30413"/>
    </ligand>
    <ligandPart>
        <name>Fe</name>
        <dbReference type="ChEBI" id="CHEBI:18248"/>
    </ligandPart>
</feature>
<comment type="cofactor">
    <cofactor evidence="1 5">
        <name>heme</name>
        <dbReference type="ChEBI" id="CHEBI:30413"/>
    </cofactor>
</comment>
<protein>
    <submittedName>
        <fullName evidence="7">Putative cytochrome P450</fullName>
    </submittedName>
</protein>
<keyword evidence="8" id="KW-1185">Reference proteome</keyword>
<name>A0A1S7ULS8_ROSNE</name>
<dbReference type="STRING" id="77044.A0A1S7ULS8"/>
<proteinExistence type="inferred from homology"/>
<keyword evidence="6" id="KW-0503">Monooxygenase</keyword>
<accession>A0A1S7ULS8</accession>
<dbReference type="InterPro" id="IPR017972">
    <property type="entry name" value="Cyt_P450_CS"/>
</dbReference>
<dbReference type="GO" id="GO:0020037">
    <property type="term" value="F:heme binding"/>
    <property type="evidence" value="ECO:0007669"/>
    <property type="project" value="InterPro"/>
</dbReference>
<dbReference type="AlphaFoldDB" id="A0A1S7ULS8"/>
<dbReference type="SUPFAM" id="SSF48264">
    <property type="entry name" value="Cytochrome P450"/>
    <property type="match status" value="1"/>
</dbReference>
<evidence type="ECO:0000256" key="5">
    <source>
        <dbReference type="PIRSR" id="PIRSR602401-1"/>
    </source>
</evidence>
<evidence type="ECO:0000256" key="3">
    <source>
        <dbReference type="ARBA" id="ARBA00022723"/>
    </source>
</evidence>
<comment type="similarity">
    <text evidence="6">Belongs to the cytochrome P450 family.</text>
</comment>
<dbReference type="PRINTS" id="PR00463">
    <property type="entry name" value="EP450I"/>
</dbReference>
<dbReference type="EMBL" id="DF977452">
    <property type="protein sequence ID" value="GAP84287.1"/>
    <property type="molecule type" value="Genomic_DNA"/>
</dbReference>
<dbReference type="GO" id="GO:0016705">
    <property type="term" value="F:oxidoreductase activity, acting on paired donors, with incorporation or reduction of molecular oxygen"/>
    <property type="evidence" value="ECO:0007669"/>
    <property type="project" value="InterPro"/>
</dbReference>
<dbReference type="InterPro" id="IPR001128">
    <property type="entry name" value="Cyt_P450"/>
</dbReference>
<dbReference type="OrthoDB" id="1470350at2759"/>
<dbReference type="PANTHER" id="PTHR24305:SF223">
    <property type="entry name" value="CYTOCHROME P450-DIT2"/>
    <property type="match status" value="1"/>
</dbReference>
<dbReference type="GO" id="GO:0004497">
    <property type="term" value="F:monooxygenase activity"/>
    <property type="evidence" value="ECO:0007669"/>
    <property type="project" value="UniProtKB-KW"/>
</dbReference>
<dbReference type="PROSITE" id="PS00086">
    <property type="entry name" value="CYTOCHROME_P450"/>
    <property type="match status" value="1"/>
</dbReference>
<dbReference type="Proteomes" id="UP000054516">
    <property type="component" value="Unassembled WGS sequence"/>
</dbReference>
<dbReference type="Gene3D" id="1.10.630.10">
    <property type="entry name" value="Cytochrome P450"/>
    <property type="match status" value="1"/>
</dbReference>
<evidence type="ECO:0000256" key="4">
    <source>
        <dbReference type="ARBA" id="ARBA00023004"/>
    </source>
</evidence>
<dbReference type="InterPro" id="IPR050121">
    <property type="entry name" value="Cytochrome_P450_monoxygenase"/>
</dbReference>
<dbReference type="PANTHER" id="PTHR24305">
    <property type="entry name" value="CYTOCHROME P450"/>
    <property type="match status" value="1"/>
</dbReference>
<dbReference type="OMA" id="NPKYWPA"/>
<dbReference type="Pfam" id="PF00067">
    <property type="entry name" value="p450"/>
    <property type="match status" value="2"/>
</dbReference>
<evidence type="ECO:0000313" key="8">
    <source>
        <dbReference type="Proteomes" id="UP000054516"/>
    </source>
</evidence>
<reference evidence="7" key="1">
    <citation type="submission" date="2016-03" db="EMBL/GenBank/DDBJ databases">
        <title>Draft genome sequence of Rosellinia necatrix.</title>
        <authorList>
            <person name="Kanematsu S."/>
        </authorList>
    </citation>
    <scope>NUCLEOTIDE SEQUENCE [LARGE SCALE GENOMIC DNA]</scope>
    <source>
        <strain evidence="7">W97</strain>
    </source>
</reference>
<organism evidence="7">
    <name type="scientific">Rosellinia necatrix</name>
    <name type="common">White root-rot fungus</name>
    <dbReference type="NCBI Taxonomy" id="77044"/>
    <lineage>
        <taxon>Eukaryota</taxon>
        <taxon>Fungi</taxon>
        <taxon>Dikarya</taxon>
        <taxon>Ascomycota</taxon>
        <taxon>Pezizomycotina</taxon>
        <taxon>Sordariomycetes</taxon>
        <taxon>Xylariomycetidae</taxon>
        <taxon>Xylariales</taxon>
        <taxon>Xylariaceae</taxon>
        <taxon>Rosellinia</taxon>
    </lineage>
</organism>
<evidence type="ECO:0000313" key="7">
    <source>
        <dbReference type="EMBL" id="GAP84287.1"/>
    </source>
</evidence>
<gene>
    <name evidence="7" type="ORF">SAMD00023353_0700960</name>
</gene>
<dbReference type="InterPro" id="IPR036396">
    <property type="entry name" value="Cyt_P450_sf"/>
</dbReference>
<evidence type="ECO:0000256" key="1">
    <source>
        <dbReference type="ARBA" id="ARBA00001971"/>
    </source>
</evidence>
<keyword evidence="6" id="KW-0560">Oxidoreductase</keyword>
<dbReference type="CDD" id="cd11070">
    <property type="entry name" value="CYP56-like"/>
    <property type="match status" value="1"/>
</dbReference>
<dbReference type="InterPro" id="IPR002401">
    <property type="entry name" value="Cyt_P450_E_grp-I"/>
</dbReference>